<keyword evidence="4" id="KW-0119">Carbohydrate metabolism</keyword>
<organism evidence="8 9">
    <name type="scientific">Pestalotiopsis fici (strain W106-1 / CGMCC3.15140)</name>
    <dbReference type="NCBI Taxonomy" id="1229662"/>
    <lineage>
        <taxon>Eukaryota</taxon>
        <taxon>Fungi</taxon>
        <taxon>Dikarya</taxon>
        <taxon>Ascomycota</taxon>
        <taxon>Pezizomycotina</taxon>
        <taxon>Sordariomycetes</taxon>
        <taxon>Xylariomycetidae</taxon>
        <taxon>Amphisphaeriales</taxon>
        <taxon>Sporocadaceae</taxon>
        <taxon>Pestalotiopsis</taxon>
    </lineage>
</organism>
<dbReference type="RefSeq" id="XP_007830439.1">
    <property type="nucleotide sequence ID" value="XM_007832248.1"/>
</dbReference>
<keyword evidence="3" id="KW-0325">Glycoprotein</keyword>
<evidence type="ECO:0000259" key="7">
    <source>
        <dbReference type="Pfam" id="PF01915"/>
    </source>
</evidence>
<dbReference type="GO" id="GO:0046556">
    <property type="term" value="F:alpha-L-arabinofuranosidase activity"/>
    <property type="evidence" value="ECO:0007669"/>
    <property type="project" value="TreeGrafter"/>
</dbReference>
<dbReference type="InterPro" id="IPR002772">
    <property type="entry name" value="Glyco_hydro_3_C"/>
</dbReference>
<sequence>MQTLLREHWGWDQPYQWITSDCDAVNDVWEYHNYTADSITAAAAALNAGTDLACEGSIYNDLVQAISFNMTNEATVDRSVSRLYLSLMRLGFFDLKNSKYASLSWTDVDTSDARDLAKEAAVKGMTLMKNDGTLPLPASVASVALIGPYGNATTQMQGSYSGVAPYLVSPLMAMQAKWQNATYSLGTAINTEDSSNFSSAIELASASDYIIYCGGIDGCIEGQARDRTTISWPGNQLRLVGELSALGKPLVVVQFGGGQLDDSVLLANDSVSAIVWAGYPGQSGGDALVDLLDGTLAFAGRLPITQYPAHYVDETEMVDP</sequence>
<keyword evidence="6" id="KW-0624">Polysaccharide degradation</keyword>
<reference evidence="9" key="1">
    <citation type="journal article" date="2015" name="BMC Genomics">
        <title>Genomic and transcriptomic analysis of the endophytic fungus Pestalotiopsis fici reveals its lifestyle and high potential for synthesis of natural products.</title>
        <authorList>
            <person name="Wang X."/>
            <person name="Zhang X."/>
            <person name="Liu L."/>
            <person name="Xiang M."/>
            <person name="Wang W."/>
            <person name="Sun X."/>
            <person name="Che Y."/>
            <person name="Guo L."/>
            <person name="Liu G."/>
            <person name="Guo L."/>
            <person name="Wang C."/>
            <person name="Yin W.B."/>
            <person name="Stadler M."/>
            <person name="Zhang X."/>
            <person name="Liu X."/>
        </authorList>
    </citation>
    <scope>NUCLEOTIDE SEQUENCE [LARGE SCALE GENOMIC DNA]</scope>
    <source>
        <strain evidence="9">W106-1 / CGMCC3.15140</strain>
    </source>
</reference>
<dbReference type="Pfam" id="PF01915">
    <property type="entry name" value="Glyco_hydro_3_C"/>
    <property type="match status" value="1"/>
</dbReference>
<dbReference type="GO" id="GO:0031222">
    <property type="term" value="P:arabinan catabolic process"/>
    <property type="evidence" value="ECO:0007669"/>
    <property type="project" value="TreeGrafter"/>
</dbReference>
<evidence type="ECO:0000256" key="4">
    <source>
        <dbReference type="ARBA" id="ARBA00023277"/>
    </source>
</evidence>
<evidence type="ECO:0000256" key="5">
    <source>
        <dbReference type="ARBA" id="ARBA00023295"/>
    </source>
</evidence>
<dbReference type="PANTHER" id="PTHR42721">
    <property type="entry name" value="SUGAR HYDROLASE-RELATED"/>
    <property type="match status" value="1"/>
</dbReference>
<keyword evidence="5" id="KW-0326">Glycosidase</keyword>
<dbReference type="eggNOG" id="ENOG502QQ55">
    <property type="taxonomic scope" value="Eukaryota"/>
</dbReference>
<dbReference type="Gene3D" id="3.40.50.1700">
    <property type="entry name" value="Glycoside hydrolase family 3 C-terminal domain"/>
    <property type="match status" value="1"/>
</dbReference>
<evidence type="ECO:0000256" key="2">
    <source>
        <dbReference type="ARBA" id="ARBA00022801"/>
    </source>
</evidence>
<keyword evidence="9" id="KW-1185">Reference proteome</keyword>
<dbReference type="InterPro" id="IPR044993">
    <property type="entry name" value="BXL"/>
</dbReference>
<dbReference type="AlphaFoldDB" id="W3XJK7"/>
<feature type="domain" description="Glycoside hydrolase family 3 C-terminal" evidence="7">
    <location>
        <begin position="125"/>
        <end position="308"/>
    </location>
</feature>
<evidence type="ECO:0000256" key="1">
    <source>
        <dbReference type="ARBA" id="ARBA00005336"/>
    </source>
</evidence>
<dbReference type="SUPFAM" id="SSF51445">
    <property type="entry name" value="(Trans)glycosidases"/>
    <property type="match status" value="1"/>
</dbReference>
<evidence type="ECO:0000256" key="6">
    <source>
        <dbReference type="ARBA" id="ARBA00023326"/>
    </source>
</evidence>
<evidence type="ECO:0000313" key="9">
    <source>
        <dbReference type="Proteomes" id="UP000030651"/>
    </source>
</evidence>
<accession>W3XJK7</accession>
<dbReference type="GO" id="GO:0045493">
    <property type="term" value="P:xylan catabolic process"/>
    <property type="evidence" value="ECO:0007669"/>
    <property type="project" value="InterPro"/>
</dbReference>
<dbReference type="EMBL" id="KI912110">
    <property type="protein sequence ID" value="ETS85642.1"/>
    <property type="molecule type" value="Genomic_DNA"/>
</dbReference>
<dbReference type="OrthoDB" id="47059at2759"/>
<keyword evidence="2" id="KW-0378">Hydrolase</keyword>
<protein>
    <recommendedName>
        <fullName evidence="7">Glycoside hydrolase family 3 C-terminal domain-containing protein</fullName>
    </recommendedName>
</protein>
<name>W3XJK7_PESFW</name>
<dbReference type="InterPro" id="IPR017853">
    <property type="entry name" value="GH"/>
</dbReference>
<dbReference type="InterPro" id="IPR036881">
    <property type="entry name" value="Glyco_hydro_3_C_sf"/>
</dbReference>
<dbReference type="GO" id="GO:0009044">
    <property type="term" value="F:xylan 1,4-beta-xylosidase activity"/>
    <property type="evidence" value="ECO:0007669"/>
    <property type="project" value="InterPro"/>
</dbReference>
<dbReference type="InParanoid" id="W3XJK7"/>
<dbReference type="KEGG" id="pfy:PFICI_03667"/>
<evidence type="ECO:0000256" key="3">
    <source>
        <dbReference type="ARBA" id="ARBA00023180"/>
    </source>
</evidence>
<dbReference type="SUPFAM" id="SSF52279">
    <property type="entry name" value="Beta-D-glucan exohydrolase, C-terminal domain"/>
    <property type="match status" value="1"/>
</dbReference>
<dbReference type="GeneID" id="19268680"/>
<dbReference type="Gene3D" id="3.20.20.300">
    <property type="entry name" value="Glycoside hydrolase, family 3, N-terminal domain"/>
    <property type="match status" value="1"/>
</dbReference>
<evidence type="ECO:0000313" key="8">
    <source>
        <dbReference type="EMBL" id="ETS85642.1"/>
    </source>
</evidence>
<dbReference type="PANTHER" id="PTHR42721:SF3">
    <property type="entry name" value="BETA-D-XYLOSIDASE 5-RELATED"/>
    <property type="match status" value="1"/>
</dbReference>
<dbReference type="Proteomes" id="UP000030651">
    <property type="component" value="Unassembled WGS sequence"/>
</dbReference>
<dbReference type="InterPro" id="IPR036962">
    <property type="entry name" value="Glyco_hydro_3_N_sf"/>
</dbReference>
<comment type="similarity">
    <text evidence="1">Belongs to the glycosyl hydrolase 3 family.</text>
</comment>
<proteinExistence type="inferred from homology"/>
<dbReference type="HOGENOM" id="CLU_869066_0_0_1"/>
<gene>
    <name evidence="8" type="ORF">PFICI_03667</name>
</gene>